<dbReference type="GO" id="GO:0005886">
    <property type="term" value="C:plasma membrane"/>
    <property type="evidence" value="ECO:0007669"/>
    <property type="project" value="TreeGrafter"/>
</dbReference>
<dbReference type="InterPro" id="IPR022813">
    <property type="entry name" value="SecD/SecF_arch_bac"/>
</dbReference>
<keyword evidence="5" id="KW-0653">Protein transport</keyword>
<dbReference type="InterPro" id="IPR000731">
    <property type="entry name" value="SSD"/>
</dbReference>
<evidence type="ECO:0000256" key="7">
    <source>
        <dbReference type="ARBA" id="ARBA00023010"/>
    </source>
</evidence>
<feature type="domain" description="SSD" evidence="10">
    <location>
        <begin position="234"/>
        <end position="353"/>
    </location>
</feature>
<feature type="transmembrane region" description="Helical" evidence="9">
    <location>
        <begin position="707"/>
        <end position="729"/>
    </location>
</feature>
<keyword evidence="7" id="KW-0811">Translocation</keyword>
<evidence type="ECO:0000256" key="4">
    <source>
        <dbReference type="ARBA" id="ARBA00022692"/>
    </source>
</evidence>
<reference evidence="11" key="1">
    <citation type="journal article" date="2020" name="bioRxiv">
        <title>A rank-normalized archaeal taxonomy based on genome phylogeny resolves widespread incomplete and uneven classifications.</title>
        <authorList>
            <person name="Rinke C."/>
            <person name="Chuvochina M."/>
            <person name="Mussig A.J."/>
            <person name="Chaumeil P.-A."/>
            <person name="Waite D.W."/>
            <person name="Whitman W.B."/>
            <person name="Parks D.H."/>
            <person name="Hugenholtz P."/>
        </authorList>
    </citation>
    <scope>NUCLEOTIDE SEQUENCE</scope>
    <source>
        <strain evidence="11">UBA8876</strain>
    </source>
</reference>
<feature type="transmembrane region" description="Helical" evidence="9">
    <location>
        <begin position="260"/>
        <end position="279"/>
    </location>
</feature>
<dbReference type="RefSeq" id="WP_011022048.1">
    <property type="nucleotide sequence ID" value="NZ_DUJU01000096.1"/>
</dbReference>
<evidence type="ECO:0000256" key="3">
    <source>
        <dbReference type="ARBA" id="ARBA00022475"/>
    </source>
</evidence>
<evidence type="ECO:0000256" key="1">
    <source>
        <dbReference type="ARBA" id="ARBA00004141"/>
    </source>
</evidence>
<sequence length="780" mass="85489">MKNIFEKLGVFIQSSRPAIIVTLILFVIISLQGAQLIEMASGTETFVSKDTQLYKNYDHLYKENFETDSIVVLVQGNEVASEAVMKAADRLEQQMLIVPGVLSVTSPATLIKQINYHVTGRSKIPDSDREVQERINSQPATFETLLPDKTHMMIVIKIAGSATDQQKEDILNALYPSLKEAVFPPGYSLTVTGSPALRVDMENEMTQSMGVLLGISSILMVIVLLLVFRHVRWGLLPLPVVLLGVLFTFGFMGYSGVPMTMVSMAAFPILIGLGIDYAIQFHNRMEEEIRTGNSSEKALILTIKHTGPAVLIALIMTALGFVSLFTSTVPMIQEFGILLLIGIIMCYLSALFFGLVTLYSFDWVSKKNPFKLFKQKTAEIETENPPSNLSSTKVERAKALENALIKIADFTIGHSKIILVVALLTCFAGLYADQSVPIQTDTNSFIPQDMPSLINYKQMMDLLPGSGDHFNIILRVKDNSDPEILKWMDEFGQHEVTNRRHVNGATSIVDLVKEQNGGTIPETSEEIQAIYDEIPDSQKQEYILGSQLLTIDLDIGQAMENIEITGIKELRDIVQEDIQWMQPPPGVTVVITGQSVAMIDIIVALTSGRSLMTLLGIGLVLMGLIVVYRDPIKALSPIIPMFIVVGWSGLIMAGLNIAYTPMTAVLGALILGVGSEYSILMMERYFEEKDNGLDPVSAINQAVTTTGSALIASGATTVFGFSALIFSPFPILSNFGLVTVIDVCLAIFVTFVVFPPLIVMMDTRREKRRAASLAAVAAAV</sequence>
<dbReference type="OMA" id="TMDYSIF"/>
<feature type="transmembrane region" description="Helical" evidence="9">
    <location>
        <begin position="611"/>
        <end position="628"/>
    </location>
</feature>
<evidence type="ECO:0000256" key="8">
    <source>
        <dbReference type="ARBA" id="ARBA00023136"/>
    </source>
</evidence>
<evidence type="ECO:0000256" key="6">
    <source>
        <dbReference type="ARBA" id="ARBA00022989"/>
    </source>
</evidence>
<dbReference type="GO" id="GO:0015031">
    <property type="term" value="P:protein transport"/>
    <property type="evidence" value="ECO:0007669"/>
    <property type="project" value="UniProtKB-KW"/>
</dbReference>
<keyword evidence="4 9" id="KW-0812">Transmembrane</keyword>
<dbReference type="PROSITE" id="PS50156">
    <property type="entry name" value="SSD"/>
    <property type="match status" value="2"/>
</dbReference>
<organism evidence="11 12">
    <name type="scientific">Methanosarcina acetivorans</name>
    <dbReference type="NCBI Taxonomy" id="2214"/>
    <lineage>
        <taxon>Archaea</taxon>
        <taxon>Methanobacteriati</taxon>
        <taxon>Methanobacteriota</taxon>
        <taxon>Stenosarchaea group</taxon>
        <taxon>Methanomicrobia</taxon>
        <taxon>Methanosarcinales</taxon>
        <taxon>Methanosarcinaceae</taxon>
        <taxon>Methanosarcina</taxon>
    </lineage>
</organism>
<evidence type="ECO:0000256" key="5">
    <source>
        <dbReference type="ARBA" id="ARBA00022927"/>
    </source>
</evidence>
<comment type="caution">
    <text evidence="11">The sequence shown here is derived from an EMBL/GenBank/DDBJ whole genome shotgun (WGS) entry which is preliminary data.</text>
</comment>
<protein>
    <submittedName>
        <fullName evidence="11">RND family transporter</fullName>
    </submittedName>
</protein>
<feature type="domain" description="SSD" evidence="10">
    <location>
        <begin position="654"/>
        <end position="760"/>
    </location>
</feature>
<proteinExistence type="predicted"/>
<dbReference type="EMBL" id="DUJU01000096">
    <property type="protein sequence ID" value="HIH94051.1"/>
    <property type="molecule type" value="Genomic_DNA"/>
</dbReference>
<dbReference type="PANTHER" id="PTHR30081">
    <property type="entry name" value="PROTEIN-EXPORT MEMBRANE PROTEIN SEC"/>
    <property type="match status" value="1"/>
</dbReference>
<dbReference type="Proteomes" id="UP000600774">
    <property type="component" value="Unassembled WGS sequence"/>
</dbReference>
<feature type="transmembrane region" description="Helical" evidence="9">
    <location>
        <begin position="209"/>
        <end position="228"/>
    </location>
</feature>
<keyword evidence="3" id="KW-1003">Cell membrane</keyword>
<name>A0A832SEV9_9EURY</name>
<keyword evidence="8 9" id="KW-0472">Membrane</keyword>
<dbReference type="NCBIfam" id="TIGR00921">
    <property type="entry name" value="2A067"/>
    <property type="match status" value="1"/>
</dbReference>
<evidence type="ECO:0000313" key="11">
    <source>
        <dbReference type="EMBL" id="HIH94051.1"/>
    </source>
</evidence>
<feature type="transmembrane region" description="Helical" evidence="9">
    <location>
        <begin position="235"/>
        <end position="254"/>
    </location>
</feature>
<dbReference type="Pfam" id="PF03176">
    <property type="entry name" value="MMPL"/>
    <property type="match status" value="2"/>
</dbReference>
<comment type="subcellular location">
    <subcellularLocation>
        <location evidence="1">Membrane</location>
        <topology evidence="1">Multi-pass membrane protein</topology>
    </subcellularLocation>
</comment>
<evidence type="ECO:0000256" key="9">
    <source>
        <dbReference type="SAM" id="Phobius"/>
    </source>
</evidence>
<dbReference type="PANTHER" id="PTHR30081:SF10">
    <property type="entry name" value="SSD DOMAIN-CONTAINING PROTEIN"/>
    <property type="match status" value="1"/>
</dbReference>
<dbReference type="AlphaFoldDB" id="A0A832SEV9"/>
<evidence type="ECO:0000256" key="2">
    <source>
        <dbReference type="ARBA" id="ARBA00022448"/>
    </source>
</evidence>
<dbReference type="SUPFAM" id="SSF82866">
    <property type="entry name" value="Multidrug efflux transporter AcrB transmembrane domain"/>
    <property type="match status" value="2"/>
</dbReference>
<feature type="transmembrane region" description="Helical" evidence="9">
    <location>
        <begin position="299"/>
        <end position="325"/>
    </location>
</feature>
<feature type="transmembrane region" description="Helical" evidence="9">
    <location>
        <begin position="337"/>
        <end position="361"/>
    </location>
</feature>
<accession>A0A832SEV9</accession>
<dbReference type="InterPro" id="IPR004869">
    <property type="entry name" value="MMPL_dom"/>
</dbReference>
<evidence type="ECO:0000259" key="10">
    <source>
        <dbReference type="PROSITE" id="PS50156"/>
    </source>
</evidence>
<gene>
    <name evidence="11" type="ORF">HA338_08415</name>
</gene>
<keyword evidence="2" id="KW-0813">Transport</keyword>
<feature type="transmembrane region" description="Helical" evidence="9">
    <location>
        <begin position="640"/>
        <end position="659"/>
    </location>
</feature>
<evidence type="ECO:0000313" key="12">
    <source>
        <dbReference type="Proteomes" id="UP000600774"/>
    </source>
</evidence>
<feature type="transmembrane region" description="Helical" evidence="9">
    <location>
        <begin position="735"/>
        <end position="759"/>
    </location>
</feature>
<dbReference type="Gene3D" id="1.20.1640.10">
    <property type="entry name" value="Multidrug efflux transporter AcrB transmembrane domain"/>
    <property type="match status" value="2"/>
</dbReference>
<dbReference type="GeneID" id="1473945"/>
<keyword evidence="6 9" id="KW-1133">Transmembrane helix</keyword>